<evidence type="ECO:0000256" key="9">
    <source>
        <dbReference type="SAM" id="MobiDB-lite"/>
    </source>
</evidence>
<keyword evidence="4" id="KW-0963">Cytoplasm</keyword>
<feature type="region of interest" description="Disordered" evidence="9">
    <location>
        <begin position="70"/>
        <end position="244"/>
    </location>
</feature>
<feature type="compositionally biased region" description="Polar residues" evidence="9">
    <location>
        <begin position="381"/>
        <end position="396"/>
    </location>
</feature>
<keyword evidence="11" id="KW-1185">Reference proteome</keyword>
<dbReference type="InterPro" id="IPR013734">
    <property type="entry name" value="TF_Nrm1/Whi5"/>
</dbReference>
<feature type="region of interest" description="Disordered" evidence="9">
    <location>
        <begin position="350"/>
        <end position="454"/>
    </location>
</feature>
<keyword evidence="5" id="KW-0678">Repressor</keyword>
<protein>
    <submittedName>
        <fullName evidence="10">Uncharacterized protein</fullName>
    </submittedName>
</protein>
<evidence type="ECO:0000256" key="5">
    <source>
        <dbReference type="ARBA" id="ARBA00022491"/>
    </source>
</evidence>
<reference evidence="10 11" key="1">
    <citation type="submission" date="2015-03" db="EMBL/GenBank/DDBJ databases">
        <title>RNA-seq based gene annotation and comparative genomics of four Zymoseptoria species reveal species-specific pathogenicity related genes and transposable element activity.</title>
        <authorList>
            <person name="Grandaubert J."/>
            <person name="Bhattacharyya A."/>
            <person name="Stukenbrock E.H."/>
        </authorList>
    </citation>
    <scope>NUCLEOTIDE SEQUENCE [LARGE SCALE GENOMIC DNA]</scope>
    <source>
        <strain evidence="10 11">Zb18110</strain>
    </source>
</reference>
<gene>
    <name evidence="10" type="ORF">TI39_contig5830g00002</name>
</gene>
<dbReference type="GO" id="GO:0003712">
    <property type="term" value="F:transcription coregulator activity"/>
    <property type="evidence" value="ECO:0007669"/>
    <property type="project" value="TreeGrafter"/>
</dbReference>
<evidence type="ECO:0000256" key="6">
    <source>
        <dbReference type="ARBA" id="ARBA00023015"/>
    </source>
</evidence>
<dbReference type="Proteomes" id="UP000033647">
    <property type="component" value="Unassembled WGS sequence"/>
</dbReference>
<organism evidence="10 11">
    <name type="scientific">Zymoseptoria brevis</name>
    <dbReference type="NCBI Taxonomy" id="1047168"/>
    <lineage>
        <taxon>Eukaryota</taxon>
        <taxon>Fungi</taxon>
        <taxon>Dikarya</taxon>
        <taxon>Ascomycota</taxon>
        <taxon>Pezizomycotina</taxon>
        <taxon>Dothideomycetes</taxon>
        <taxon>Dothideomycetidae</taxon>
        <taxon>Mycosphaerellales</taxon>
        <taxon>Mycosphaerellaceae</taxon>
        <taxon>Zymoseptoria</taxon>
    </lineage>
</organism>
<dbReference type="Pfam" id="PF08528">
    <property type="entry name" value="Whi5"/>
    <property type="match status" value="1"/>
</dbReference>
<evidence type="ECO:0000256" key="1">
    <source>
        <dbReference type="ARBA" id="ARBA00004123"/>
    </source>
</evidence>
<comment type="similarity">
    <text evidence="3">Belongs to the WHI5/NRM1 family.</text>
</comment>
<dbReference type="PANTHER" id="PTHR28246">
    <property type="entry name" value="G1-SPECIFIC TRANSCRIPTIONAL REPRESSOR WHI5-RELATED"/>
    <property type="match status" value="1"/>
</dbReference>
<evidence type="ECO:0000313" key="11">
    <source>
        <dbReference type="Proteomes" id="UP000033647"/>
    </source>
</evidence>
<feature type="compositionally biased region" description="Low complexity" evidence="9">
    <location>
        <begin position="107"/>
        <end position="118"/>
    </location>
</feature>
<dbReference type="GO" id="GO:0005737">
    <property type="term" value="C:cytoplasm"/>
    <property type="evidence" value="ECO:0007669"/>
    <property type="project" value="UniProtKB-SubCell"/>
</dbReference>
<evidence type="ECO:0000313" key="10">
    <source>
        <dbReference type="EMBL" id="KJX92716.1"/>
    </source>
</evidence>
<feature type="compositionally biased region" description="Low complexity" evidence="9">
    <location>
        <begin position="235"/>
        <end position="244"/>
    </location>
</feature>
<dbReference type="OrthoDB" id="2359117at2759"/>
<feature type="compositionally biased region" description="Low complexity" evidence="9">
    <location>
        <begin position="76"/>
        <end position="92"/>
    </location>
</feature>
<keyword evidence="7" id="KW-0804">Transcription</keyword>
<keyword evidence="6" id="KW-0805">Transcription regulation</keyword>
<evidence type="ECO:0000256" key="2">
    <source>
        <dbReference type="ARBA" id="ARBA00004496"/>
    </source>
</evidence>
<dbReference type="EMBL" id="LAFY01005785">
    <property type="protein sequence ID" value="KJX92716.1"/>
    <property type="molecule type" value="Genomic_DNA"/>
</dbReference>
<feature type="compositionally biased region" description="Low complexity" evidence="9">
    <location>
        <begin position="215"/>
        <end position="228"/>
    </location>
</feature>
<dbReference type="STRING" id="1047168.A0A0F4G5S2"/>
<evidence type="ECO:0000256" key="3">
    <source>
        <dbReference type="ARBA" id="ARBA00006922"/>
    </source>
</evidence>
<dbReference type="GO" id="GO:0033309">
    <property type="term" value="C:SBF transcription complex"/>
    <property type="evidence" value="ECO:0007669"/>
    <property type="project" value="TreeGrafter"/>
</dbReference>
<evidence type="ECO:0000256" key="7">
    <source>
        <dbReference type="ARBA" id="ARBA00023163"/>
    </source>
</evidence>
<dbReference type="GO" id="GO:0000082">
    <property type="term" value="P:G1/S transition of mitotic cell cycle"/>
    <property type="evidence" value="ECO:0007669"/>
    <property type="project" value="InterPro"/>
</dbReference>
<keyword evidence="8" id="KW-0539">Nucleus</keyword>
<accession>A0A0F4G5S2</accession>
<name>A0A0F4G5S2_9PEZI</name>
<evidence type="ECO:0000256" key="4">
    <source>
        <dbReference type="ARBA" id="ARBA00022490"/>
    </source>
</evidence>
<dbReference type="PANTHER" id="PTHR28246:SF1">
    <property type="entry name" value="G1-SPECIFIC TRANSCRIPTIONAL REPRESSOR WHI5-RELATED"/>
    <property type="match status" value="1"/>
</dbReference>
<dbReference type="AlphaFoldDB" id="A0A0F4G5S2"/>
<comment type="caution">
    <text evidence="10">The sequence shown here is derived from an EMBL/GenBank/DDBJ whole genome shotgun (WGS) entry which is preliminary data.</text>
</comment>
<sequence length="454" mass="48915">MYTTFTQYTPTKQKTFLSLRDSSSSPPLSLLRQLHSIRFALSHTLCDISSLSTAGQSPPPSMETITATAYSTAPSRAQPTTRRTTVQQPAVTESSHHQPHNHHIADNSNTTTTSPSLSQDSYISGYSSHNENTPKLHSSHSNLSQLTNNTDLTEPDIPSQDSQASQISRERTPDHGHHTTGDFALASPMSIASPVAPTINGSKRTASGHVKSAASLSTPSSMFPPTSTRSRRESTASSAGSRAGELAASLKERLGYAMAKVQRGWEHKSLNEVEQLAASRERNNRTSNRYSASYLDARPQTSGLSGTTANMSINEGMYAEEPYCSTASPPSKRRSGHYNFSFPMTTAAHSYQQPPHLSAPRLDPAPDLSPASHPTSHQRKPSNANSQAYTTTSSAMSPPRTPVAGGGRERPTTLRTQTQTMEAERDAIMVLSQLGSPRTVRREDSAGSLVSAGR</sequence>
<feature type="compositionally biased region" description="Basic and acidic residues" evidence="9">
    <location>
        <begin position="168"/>
        <end position="180"/>
    </location>
</feature>
<comment type="subcellular location">
    <subcellularLocation>
        <location evidence="2">Cytoplasm</location>
    </subcellularLocation>
    <subcellularLocation>
        <location evidence="1">Nucleus</location>
    </subcellularLocation>
</comment>
<proteinExistence type="inferred from homology"/>
<feature type="compositionally biased region" description="Polar residues" evidence="9">
    <location>
        <begin position="119"/>
        <end position="152"/>
    </location>
</feature>
<dbReference type="InterPro" id="IPR039198">
    <property type="entry name" value="Srl3/Whi5"/>
</dbReference>
<evidence type="ECO:0000256" key="8">
    <source>
        <dbReference type="ARBA" id="ARBA00023242"/>
    </source>
</evidence>